<dbReference type="Proteomes" id="UP001174909">
    <property type="component" value="Unassembled WGS sequence"/>
</dbReference>
<accession>A0AA35W0G4</accession>
<evidence type="ECO:0000256" key="1">
    <source>
        <dbReference type="SAM" id="MobiDB-lite"/>
    </source>
</evidence>
<dbReference type="EMBL" id="CASHTH010000195">
    <property type="protein sequence ID" value="CAI7993752.1"/>
    <property type="molecule type" value="Genomic_DNA"/>
</dbReference>
<feature type="compositionally biased region" description="Acidic residues" evidence="1">
    <location>
        <begin position="74"/>
        <end position="88"/>
    </location>
</feature>
<feature type="region of interest" description="Disordered" evidence="1">
    <location>
        <begin position="1"/>
        <end position="94"/>
    </location>
</feature>
<keyword evidence="3" id="KW-1185">Reference proteome</keyword>
<gene>
    <name evidence="2" type="ORF">GBAR_LOCUS1315</name>
</gene>
<reference evidence="2" key="1">
    <citation type="submission" date="2023-03" db="EMBL/GenBank/DDBJ databases">
        <authorList>
            <person name="Steffen K."/>
            <person name="Cardenas P."/>
        </authorList>
    </citation>
    <scope>NUCLEOTIDE SEQUENCE</scope>
</reference>
<protein>
    <submittedName>
        <fullName evidence="2">Uncharacterized protein</fullName>
    </submittedName>
</protein>
<comment type="caution">
    <text evidence="2">The sequence shown here is derived from an EMBL/GenBank/DDBJ whole genome shotgun (WGS) entry which is preliminary data.</text>
</comment>
<evidence type="ECO:0000313" key="2">
    <source>
        <dbReference type="EMBL" id="CAI7993752.1"/>
    </source>
</evidence>
<name>A0AA35W0G4_GEOBA</name>
<sequence length="291" mass="32551">MGAFFSRRTRRAQLAPQEPIPNEAPLEVDIVDIDDGYVLVGGGQREEGDQEEEQGEAGGGEAGGGEAEGRGEESEGEASENREGEDELRDVSARGYRFSDSEVKQKLGPRVALVHSYQQKSEESSTLIEELYKQLFVLRSDINGLLVGFKHRLGFQEETKLSVCFRQLRELVGRDHTLKFKEEALKIDIDPQADEDAVEAVNKFNWMLEKCRELQEKLHTSKSLMECNIGALERGRIQTTATLDVIERGKKQLELVEEWATHVRFIIQDTKSSSKALGPKLVTGSITRACV</sequence>
<evidence type="ECO:0000313" key="3">
    <source>
        <dbReference type="Proteomes" id="UP001174909"/>
    </source>
</evidence>
<proteinExistence type="predicted"/>
<dbReference type="AlphaFoldDB" id="A0AA35W0G4"/>
<feature type="compositionally biased region" description="Gly residues" evidence="1">
    <location>
        <begin position="56"/>
        <end position="66"/>
    </location>
</feature>
<organism evidence="2 3">
    <name type="scientific">Geodia barretti</name>
    <name type="common">Barrett's horny sponge</name>
    <dbReference type="NCBI Taxonomy" id="519541"/>
    <lineage>
        <taxon>Eukaryota</taxon>
        <taxon>Metazoa</taxon>
        <taxon>Porifera</taxon>
        <taxon>Demospongiae</taxon>
        <taxon>Heteroscleromorpha</taxon>
        <taxon>Tetractinellida</taxon>
        <taxon>Astrophorina</taxon>
        <taxon>Geodiidae</taxon>
        <taxon>Geodia</taxon>
    </lineage>
</organism>